<name>A0A2H3D0U4_ARMGA</name>
<protein>
    <submittedName>
        <fullName evidence="1">Uncharacterized protein</fullName>
    </submittedName>
</protein>
<evidence type="ECO:0000313" key="1">
    <source>
        <dbReference type="EMBL" id="PBK82637.1"/>
    </source>
</evidence>
<dbReference type="EMBL" id="KZ293714">
    <property type="protein sequence ID" value="PBK82637.1"/>
    <property type="molecule type" value="Genomic_DNA"/>
</dbReference>
<gene>
    <name evidence="1" type="ORF">ARMGADRAFT_1038430</name>
</gene>
<dbReference type="AlphaFoldDB" id="A0A2H3D0U4"/>
<accession>A0A2H3D0U4</accession>
<evidence type="ECO:0000313" key="2">
    <source>
        <dbReference type="Proteomes" id="UP000217790"/>
    </source>
</evidence>
<dbReference type="OrthoDB" id="10450670at2759"/>
<keyword evidence="2" id="KW-1185">Reference proteome</keyword>
<dbReference type="InParanoid" id="A0A2H3D0U4"/>
<dbReference type="Proteomes" id="UP000217790">
    <property type="component" value="Unassembled WGS sequence"/>
</dbReference>
<proteinExistence type="predicted"/>
<sequence>MHQFLMVVINNAIINAKLYREVYIKENIDYPLQGWGSKNLDCAIFAQNPEKDLKDLWPCFIFKITFADSDATQDPTSTKHRDMEPFQLYAKLPHPPNMKGKWILSEGEQADIGDDVKANIGKKFQTYQDTNSLSVRYYADAVLIDAGVMWLSRTFQIDKNSLSPEYDVIINSKVMVRPDREPFRLPAKAIWVEVCHQHWIHEMQKHPRSEEHDFSFIVIFGTNFMQAVQK</sequence>
<reference evidence="2" key="1">
    <citation type="journal article" date="2017" name="Nat. Ecol. Evol.">
        <title>Genome expansion and lineage-specific genetic innovations in the forest pathogenic fungi Armillaria.</title>
        <authorList>
            <person name="Sipos G."/>
            <person name="Prasanna A.N."/>
            <person name="Walter M.C."/>
            <person name="O'Connor E."/>
            <person name="Balint B."/>
            <person name="Krizsan K."/>
            <person name="Kiss B."/>
            <person name="Hess J."/>
            <person name="Varga T."/>
            <person name="Slot J."/>
            <person name="Riley R."/>
            <person name="Boka B."/>
            <person name="Rigling D."/>
            <person name="Barry K."/>
            <person name="Lee J."/>
            <person name="Mihaltcheva S."/>
            <person name="LaButti K."/>
            <person name="Lipzen A."/>
            <person name="Waldron R."/>
            <person name="Moloney N.M."/>
            <person name="Sperisen C."/>
            <person name="Kredics L."/>
            <person name="Vagvoelgyi C."/>
            <person name="Patrignani A."/>
            <person name="Fitzpatrick D."/>
            <person name="Nagy I."/>
            <person name="Doyle S."/>
            <person name="Anderson J.B."/>
            <person name="Grigoriev I.V."/>
            <person name="Gueldener U."/>
            <person name="Muensterkoetter M."/>
            <person name="Nagy L.G."/>
        </authorList>
    </citation>
    <scope>NUCLEOTIDE SEQUENCE [LARGE SCALE GENOMIC DNA]</scope>
    <source>
        <strain evidence="2">Ar21-2</strain>
    </source>
</reference>
<organism evidence="1 2">
    <name type="scientific">Armillaria gallica</name>
    <name type="common">Bulbous honey fungus</name>
    <name type="synonym">Armillaria bulbosa</name>
    <dbReference type="NCBI Taxonomy" id="47427"/>
    <lineage>
        <taxon>Eukaryota</taxon>
        <taxon>Fungi</taxon>
        <taxon>Dikarya</taxon>
        <taxon>Basidiomycota</taxon>
        <taxon>Agaricomycotina</taxon>
        <taxon>Agaricomycetes</taxon>
        <taxon>Agaricomycetidae</taxon>
        <taxon>Agaricales</taxon>
        <taxon>Marasmiineae</taxon>
        <taxon>Physalacriaceae</taxon>
        <taxon>Armillaria</taxon>
    </lineage>
</organism>